<comment type="caution">
    <text evidence="1">The sequence shown here is derived from an EMBL/GenBank/DDBJ whole genome shotgun (WGS) entry which is preliminary data.</text>
</comment>
<accession>A0ABR0MCY0</accession>
<evidence type="ECO:0000313" key="1">
    <source>
        <dbReference type="EMBL" id="KAK5771106.1"/>
    </source>
</evidence>
<dbReference type="EMBL" id="JARKNE010000013">
    <property type="protein sequence ID" value="KAK5771106.1"/>
    <property type="molecule type" value="Genomic_DNA"/>
</dbReference>
<proteinExistence type="predicted"/>
<protein>
    <submittedName>
        <fullName evidence="1">Uncharacterized protein</fullName>
    </submittedName>
</protein>
<organism evidence="1 2">
    <name type="scientific">Gossypium arboreum</name>
    <name type="common">Tree cotton</name>
    <name type="synonym">Gossypium nanking</name>
    <dbReference type="NCBI Taxonomy" id="29729"/>
    <lineage>
        <taxon>Eukaryota</taxon>
        <taxon>Viridiplantae</taxon>
        <taxon>Streptophyta</taxon>
        <taxon>Embryophyta</taxon>
        <taxon>Tracheophyta</taxon>
        <taxon>Spermatophyta</taxon>
        <taxon>Magnoliopsida</taxon>
        <taxon>eudicotyledons</taxon>
        <taxon>Gunneridae</taxon>
        <taxon>Pentapetalae</taxon>
        <taxon>rosids</taxon>
        <taxon>malvids</taxon>
        <taxon>Malvales</taxon>
        <taxon>Malvaceae</taxon>
        <taxon>Malvoideae</taxon>
        <taxon>Gossypium</taxon>
    </lineage>
</organism>
<keyword evidence="2" id="KW-1185">Reference proteome</keyword>
<sequence length="59" mass="6823">MKLYSTFHLLTVMTRYDDPSTVQFRLGGLVRQLSIPEFGAALGLYTEEFREENELHFGP</sequence>
<evidence type="ECO:0000313" key="2">
    <source>
        <dbReference type="Proteomes" id="UP001358586"/>
    </source>
</evidence>
<name>A0ABR0MCY0_GOSAR</name>
<reference evidence="1 2" key="1">
    <citation type="submission" date="2023-03" db="EMBL/GenBank/DDBJ databases">
        <title>WGS of Gossypium arboreum.</title>
        <authorList>
            <person name="Yu D."/>
        </authorList>
    </citation>
    <scope>NUCLEOTIDE SEQUENCE [LARGE SCALE GENOMIC DNA]</scope>
    <source>
        <tissue evidence="1">Leaf</tissue>
    </source>
</reference>
<gene>
    <name evidence="1" type="ORF">PVK06_047281</name>
</gene>
<dbReference type="Proteomes" id="UP001358586">
    <property type="component" value="Chromosome 13"/>
</dbReference>